<dbReference type="Gene3D" id="3.30.559.10">
    <property type="entry name" value="Chloramphenicol acetyltransferase-like domain"/>
    <property type="match status" value="4"/>
</dbReference>
<keyword evidence="1" id="KW-0596">Phosphopantetheine</keyword>
<organism evidence="5 6">
    <name type="scientific">Collybiopsis luxurians FD-317 M1</name>
    <dbReference type="NCBI Taxonomy" id="944289"/>
    <lineage>
        <taxon>Eukaryota</taxon>
        <taxon>Fungi</taxon>
        <taxon>Dikarya</taxon>
        <taxon>Basidiomycota</taxon>
        <taxon>Agaricomycotina</taxon>
        <taxon>Agaricomycetes</taxon>
        <taxon>Agaricomycetidae</taxon>
        <taxon>Agaricales</taxon>
        <taxon>Marasmiineae</taxon>
        <taxon>Omphalotaceae</taxon>
        <taxon>Collybiopsis</taxon>
        <taxon>Collybiopsis luxurians</taxon>
    </lineage>
</organism>
<dbReference type="PROSITE" id="PS50075">
    <property type="entry name" value="CARRIER"/>
    <property type="match status" value="3"/>
</dbReference>
<keyword evidence="3" id="KW-0436">Ligase</keyword>
<dbReference type="InterPro" id="IPR036736">
    <property type="entry name" value="ACP-like_sf"/>
</dbReference>
<dbReference type="SUPFAM" id="SSF56801">
    <property type="entry name" value="Acetyl-CoA synthetase-like"/>
    <property type="match status" value="3"/>
</dbReference>
<reference evidence="5 6" key="1">
    <citation type="submission" date="2014-04" db="EMBL/GenBank/DDBJ databases">
        <title>Evolutionary Origins and Diversification of the Mycorrhizal Mutualists.</title>
        <authorList>
            <consortium name="DOE Joint Genome Institute"/>
            <consortium name="Mycorrhizal Genomics Consortium"/>
            <person name="Kohler A."/>
            <person name="Kuo A."/>
            <person name="Nagy L.G."/>
            <person name="Floudas D."/>
            <person name="Copeland A."/>
            <person name="Barry K.W."/>
            <person name="Cichocki N."/>
            <person name="Veneault-Fourrey C."/>
            <person name="LaButti K."/>
            <person name="Lindquist E.A."/>
            <person name="Lipzen A."/>
            <person name="Lundell T."/>
            <person name="Morin E."/>
            <person name="Murat C."/>
            <person name="Riley R."/>
            <person name="Ohm R."/>
            <person name="Sun H."/>
            <person name="Tunlid A."/>
            <person name="Henrissat B."/>
            <person name="Grigoriev I.V."/>
            <person name="Hibbett D.S."/>
            <person name="Martin F."/>
        </authorList>
    </citation>
    <scope>NUCLEOTIDE SEQUENCE [LARGE SCALE GENOMIC DNA]</scope>
    <source>
        <strain evidence="5 6">FD-317 M1</strain>
    </source>
</reference>
<dbReference type="GO" id="GO:0044550">
    <property type="term" value="P:secondary metabolite biosynthetic process"/>
    <property type="evidence" value="ECO:0007669"/>
    <property type="project" value="TreeGrafter"/>
</dbReference>
<dbReference type="SUPFAM" id="SSF47336">
    <property type="entry name" value="ACP-like"/>
    <property type="match status" value="4"/>
</dbReference>
<dbReference type="Gene3D" id="1.10.1200.10">
    <property type="entry name" value="ACP-like"/>
    <property type="match status" value="3"/>
</dbReference>
<name>A0A0D0AJ63_9AGAR</name>
<dbReference type="InterPro" id="IPR045851">
    <property type="entry name" value="AMP-bd_C_sf"/>
</dbReference>
<dbReference type="Gene3D" id="3.40.50.12780">
    <property type="entry name" value="N-terminal domain of ligase-like"/>
    <property type="match status" value="2"/>
</dbReference>
<dbReference type="InterPro" id="IPR000873">
    <property type="entry name" value="AMP-dep_synth/lig_dom"/>
</dbReference>
<dbReference type="HOGENOM" id="CLU_000092_1_0_1"/>
<evidence type="ECO:0000256" key="2">
    <source>
        <dbReference type="ARBA" id="ARBA00022553"/>
    </source>
</evidence>
<evidence type="ECO:0000259" key="4">
    <source>
        <dbReference type="PROSITE" id="PS50075"/>
    </source>
</evidence>
<feature type="domain" description="Carrier" evidence="4">
    <location>
        <begin position="2739"/>
        <end position="2812"/>
    </location>
</feature>
<dbReference type="GO" id="GO:0043041">
    <property type="term" value="P:amino acid activation for nonribosomal peptide biosynthetic process"/>
    <property type="evidence" value="ECO:0007669"/>
    <property type="project" value="TreeGrafter"/>
</dbReference>
<protein>
    <recommendedName>
        <fullName evidence="4">Carrier domain-containing protein</fullName>
    </recommendedName>
</protein>
<dbReference type="SUPFAM" id="SSF52777">
    <property type="entry name" value="CoA-dependent acyltransferases"/>
    <property type="match status" value="8"/>
</dbReference>
<dbReference type="Pfam" id="PF00550">
    <property type="entry name" value="PP-binding"/>
    <property type="match status" value="3"/>
</dbReference>
<dbReference type="SMART" id="SM00823">
    <property type="entry name" value="PKS_PP"/>
    <property type="match status" value="2"/>
</dbReference>
<evidence type="ECO:0000256" key="3">
    <source>
        <dbReference type="ARBA" id="ARBA00022598"/>
    </source>
</evidence>
<dbReference type="PANTHER" id="PTHR45527">
    <property type="entry name" value="NONRIBOSOMAL PEPTIDE SYNTHETASE"/>
    <property type="match status" value="1"/>
</dbReference>
<dbReference type="InterPro" id="IPR020806">
    <property type="entry name" value="PKS_PP-bd"/>
</dbReference>
<dbReference type="GO" id="GO:0005737">
    <property type="term" value="C:cytoplasm"/>
    <property type="evidence" value="ECO:0007669"/>
    <property type="project" value="TreeGrafter"/>
</dbReference>
<dbReference type="InterPro" id="IPR020845">
    <property type="entry name" value="AMP-binding_CS"/>
</dbReference>
<dbReference type="PROSITE" id="PS00455">
    <property type="entry name" value="AMP_BINDING"/>
    <property type="match status" value="1"/>
</dbReference>
<dbReference type="GO" id="GO:0016874">
    <property type="term" value="F:ligase activity"/>
    <property type="evidence" value="ECO:0007669"/>
    <property type="project" value="UniProtKB-KW"/>
</dbReference>
<dbReference type="SMART" id="SM01294">
    <property type="entry name" value="PKS_PP_betabranch"/>
    <property type="match status" value="1"/>
</dbReference>
<dbReference type="PANTHER" id="PTHR45527:SF2">
    <property type="entry name" value="FERRICROCIN SYNTHETASE (NONRIBOSOMAL PEPTIDE SIDEROPHORE SYNTHASE ) (EUROFUNG)"/>
    <property type="match status" value="1"/>
</dbReference>
<dbReference type="OrthoDB" id="416786at2759"/>
<dbReference type="EMBL" id="KN834918">
    <property type="protein sequence ID" value="KIK50220.1"/>
    <property type="molecule type" value="Genomic_DNA"/>
</dbReference>
<dbReference type="GO" id="GO:0031177">
    <property type="term" value="F:phosphopantetheine binding"/>
    <property type="evidence" value="ECO:0007669"/>
    <property type="project" value="InterPro"/>
</dbReference>
<dbReference type="CDD" id="cd05918">
    <property type="entry name" value="A_NRPS_SidN3_like"/>
    <property type="match status" value="1"/>
</dbReference>
<dbReference type="Pfam" id="PF00668">
    <property type="entry name" value="Condensation"/>
    <property type="match status" value="3"/>
</dbReference>
<evidence type="ECO:0000256" key="1">
    <source>
        <dbReference type="ARBA" id="ARBA00022450"/>
    </source>
</evidence>
<dbReference type="InterPro" id="IPR006162">
    <property type="entry name" value="Ppantetheine_attach_site"/>
</dbReference>
<sequence length="3064" mass="339194">MPEQTTHAFVHIEGIGRVYLKLSGRRVELGEIDAVMGSVPGVQSAHAVVHQQSSGGALQLFAFLTPNDEGLVAKVRKVVEGKLPRHMQPSRYFLGDIVPRSTAGKADRRAIAALVAGWVVQDARSVNVKEEQAADEEMLERVLKLISQTVDVDKNSITPTSNLFDLGIDSLRGVRFLSLAREAQIQGITIMDLLQNSTPVKLVNAIYNCQKEGESPEYHDTLRQFHSEAAPAVCRELGLSEDDPLPRILPATPMQAGVLALYLRGGQNSKGYINHSIYKLAPEIDLEHFKASWETIVQRHNILRSQFVLVDNSATSPFALTTLSDASVTWTEGTADDVDGLVRAYLEDIPARFLLQSLKAFALLKNVEGSDVRFVLSLHHSTFDGASLALMLEELSHLYNGSGASLRREGFEHSVKDALTANIEASILYWKEQLKDFTPDGFPDLTGLQPSAKSAGHHVSTVTSLTTFSDLLKASRVAKSAPLAVLQAAWASVLVSYSESESADIVFGSIVGGRSSEELEYTVGPVFTAVPIRVRNAEEMSIGEVLSELSLKNIQGLVHRYPPVSILSGPNGIIYDTTLAFQHFGQGRSQTELWTRSNYPAMEMEFSVVLEIWPEENNSIRLRATCSNSVLILCFTILTAPIEAPFMDVVNGVRHELQSSINPIPQPFPVAPNTLIHHEFEENARLCPDALAVWFKEDLDRPEQDVRYTYRQLERKANRLAQFLVSRYGNLVDQAIPLCMEKCPELYVAILGILKCPVDDAAPELRKRDLFARAGGPAVLICNCAELSRIKAAVPDDLDIVSLDDVRLDEQPDDAPVVETTPNHLAYLIWTSGTTGAPKGVPIEHKVAVQSLKVLQREIPHGDVMRCLKFSAYTFDVSVLNIFYALGSSCGTLCSSRKEILVGRFAEVVNAFEATQAFLTPAFMTQSSLSECKTLESLISIGEKLPDTVADKWCQPGTVSLNTYGPAESTIIATYRRFEPNEVTKAHNVGLPLQTVSCFAMHKGNIVPRGGVGEHALGGYQNAQGYHGQADMTAKKFIEHPVAGAVYMTGDIVRFLHDGTCEFVGRNDDLVKLGGIRVELSEISAALKPSHPAIHEAATMQVSRPDRPQKVVCTFLASLGASKDKAGNVCVGKEAIQIACAAKERAELSLPVFMHPNVIIVVKRLPHTASSKIDRKMLGEYYCDMDILSWERSLAEHLGAEGDEREWSETERKIQNVVSELTGSPQDWVHRTTQLPALGIDSIRALQLSSRLRAVGINVSVQDILQNSTIKQLAQKSDSFSSEISDVVSPWLEEFSARWLSTVQAGFSEKIERILPCTPLQEGMLGESIKNLGAYWSHRLLRLHKHVDLECLRNAWDQIIQWHEALRVVFLPAAAYSVSDSDFVFIQAILSQCQTPYMRYPIGKSDICSLAEEVSRNIAISRSKSHLPKWSLTFLEADEACYWMMLSMHHALYDAHTMSYLLRDVQREYYAYHATHRLQLSSSLACTFFVNNPMGSLHVWEDILTPFADRHSRAWPNLSDKSSVSQMQFFSATFDSDRGALARVFSQLGASVGHLLQAAWSIISASYLKTDRVVFGETLSLRLGSYALQHAFAPLITMKPVVARVENHTTPRAIIEELAKLTKLSSNHRFIGFQHVRRLLQRPVNQPLFPSIFVVYFEEEDGISSLDEGESLWSSPVDVSSLGVEHPIAVNVRVAEDRVVVDVLWKSGIMSASHVELLARQFDAVLTAMLSKLDEPVVSLFSHMDERYLLVIKGFPSKSQIHPLHWLEKFALVRPEAVAVTSYRSLSNEVSCETWTYRALEEASNRVAHWICQCCYGVTIAFCMPKTHTSIVYQLGIFKSGNTYLPIGAEIPAFQKRLIFRSGRASLVFATKDLVPEFRSIDKTSIDKTVLICVNDVQHLLEISECPTIKMSLSIPEVACIHFAEGHLNTSRASLVSSQNLVSMVEGFAEKIYENSSVRVQDIFLSWMPSSVDTHLLELFAPLRMGIKVACIPHQFLHEDVSAVFRRTEASHSFIQTAWLEQQGLRPCDLPSLGCAIFTGLPSRAALLKEWSNSKAVTVFRAFGLPGMELPGLFTLGLYHYDLPINIGSPLSCCTALELCATGDNLSQVYLKKRCDDSVDIVRFGSAKPMGILGRVRADDTIDYLGPRKSSKHDIDLAELSTSPYTVTFVSHSSSADPMDGSLPTIVMTDFAFTLALLDQCKRHLPSQLVPDFIIPLNFLPLSHLLSGLKHGARLKRAFQTSSLTALNLESGKKRAAKSLTAVDEGIWTILSKAARVPLESIGAETTTLELGIDSLSAILLSYQLKAAGYFVPPHVILSGLSVSKLSQASRMMVERNENVCSSWEVDEDTLQLIRAQVTAKISSVLPCLPLQEGLVAHTLNSALPIYVNHFVLHLKEADPTLLRLAFDETFEANDILRTCFIAGDQSIVQVVLSEMPDIWRTVLVPSHNNFLLTLHRDMAEIERDVVENMGQKPCIRLSLYISDSSSYLCLTMHHAIYDGQSLSMLLTEVRDRYLGCFKIHRPPVSKLLNYLARQSQDSVRAFFTEYLHNNPKTSTFSTDDGVNSHHHHTLNLDIIRVVLSGHSVLIDNIDTMLAPCITTVPLRICSGGSHVFSDYQHTPLHLIQRWLGSSEPLFDTLFTFNRISTGRSDSGDLWVSVESKAALDYPFALAIDADSTTDSAIICAGHTINYGSVATIKAIMSRVAELLLDLHAPVDALPSVEISDSSPKFPKYNAHTWSREEILIRDNVAMICNVNKGMVTKDISFLHLGIDSITSIQLAQQLRTVGLAIPTFAIMRHPYIGELAEFLASNPMESTAVVAQRQFLDIQEALRKDISLERLQSAWETVISSTDILRCTFHVCPGGDYSWLAAIHSKAPLQWQEHAVPNASLLQLMAFQIENEAAIQDEDGFKKPPVSFHLINALDTCVLIITMHHWCDVAAVYFGQELVRRPQFADAVPFVLHSSKDETHFWQKRLYGFIPSPLPILHPQEDHGSVHLAKQAVELSGNALDTIKQMGVTVQAVALLAWGKTLATITGSLDVVFGQVVAGRTIELEDALLVSGPLF</sequence>
<evidence type="ECO:0000313" key="6">
    <source>
        <dbReference type="Proteomes" id="UP000053593"/>
    </source>
</evidence>
<dbReference type="FunFam" id="3.40.50.12780:FF:000024">
    <property type="entry name" value="Nonribosomal siderophore peptide synthase SidC"/>
    <property type="match status" value="1"/>
</dbReference>
<feature type="domain" description="Carrier" evidence="4">
    <location>
        <begin position="1205"/>
        <end position="1281"/>
    </location>
</feature>
<keyword evidence="2" id="KW-0597">Phosphoprotein</keyword>
<dbReference type="PROSITE" id="PS00012">
    <property type="entry name" value="PHOSPHOPANTETHEINE"/>
    <property type="match status" value="2"/>
</dbReference>
<dbReference type="InterPro" id="IPR001242">
    <property type="entry name" value="Condensation_dom"/>
</dbReference>
<evidence type="ECO:0000313" key="5">
    <source>
        <dbReference type="EMBL" id="KIK50220.1"/>
    </source>
</evidence>
<feature type="non-terminal residue" evidence="5">
    <location>
        <position position="3064"/>
    </location>
</feature>
<keyword evidence="6" id="KW-1185">Reference proteome</keyword>
<dbReference type="Gene3D" id="3.30.559.30">
    <property type="entry name" value="Nonribosomal peptide synthetase, condensation domain"/>
    <property type="match status" value="4"/>
</dbReference>
<proteinExistence type="predicted"/>
<dbReference type="Proteomes" id="UP000053593">
    <property type="component" value="Unassembled WGS sequence"/>
</dbReference>
<dbReference type="Pfam" id="PF00501">
    <property type="entry name" value="AMP-binding"/>
    <property type="match status" value="2"/>
</dbReference>
<dbReference type="Gene3D" id="3.30.300.30">
    <property type="match status" value="2"/>
</dbReference>
<dbReference type="InterPro" id="IPR009081">
    <property type="entry name" value="PP-bd_ACP"/>
</dbReference>
<dbReference type="InterPro" id="IPR023213">
    <property type="entry name" value="CAT-like_dom_sf"/>
</dbReference>
<dbReference type="InterPro" id="IPR042099">
    <property type="entry name" value="ANL_N_sf"/>
</dbReference>
<feature type="domain" description="Carrier" evidence="4">
    <location>
        <begin position="136"/>
        <end position="210"/>
    </location>
</feature>
<accession>A0A0D0AJ63</accession>
<gene>
    <name evidence="5" type="ORF">GYMLUDRAFT_51337</name>
</gene>